<protein>
    <recommendedName>
        <fullName evidence="9">NADH-ubiquinone oxidoreductase</fullName>
    </recommendedName>
</protein>
<keyword evidence="4 9" id="KW-0679">Respiratory chain</keyword>
<evidence type="ECO:0000256" key="2">
    <source>
        <dbReference type="ARBA" id="ARBA00010705"/>
    </source>
</evidence>
<dbReference type="Pfam" id="PF06747">
    <property type="entry name" value="CHCH"/>
    <property type="match status" value="1"/>
</dbReference>
<dbReference type="InterPro" id="IPR016680">
    <property type="entry name" value="NDUFA8"/>
</dbReference>
<comment type="function">
    <text evidence="1 9">Accessory subunit of the mitochondrial membrane respiratory chain NADH dehydrogenase (Complex I), that is believed not to be involved in catalysis. Complex I functions in the transfer of electrons from NADH to the respiratory chain. The immediate electron acceptor for the enzyme is believed to be ubiquinone.</text>
</comment>
<organism evidence="11 12">
    <name type="scientific">Allomyces macrogynus (strain ATCC 38327)</name>
    <name type="common">Allomyces javanicus var. macrogynus</name>
    <dbReference type="NCBI Taxonomy" id="578462"/>
    <lineage>
        <taxon>Eukaryota</taxon>
        <taxon>Fungi</taxon>
        <taxon>Fungi incertae sedis</taxon>
        <taxon>Blastocladiomycota</taxon>
        <taxon>Blastocladiomycetes</taxon>
        <taxon>Blastocladiales</taxon>
        <taxon>Blastocladiaceae</taxon>
        <taxon>Allomyces</taxon>
    </lineage>
</organism>
<dbReference type="VEuPathDB" id="FungiDB:AMAG_14115"/>
<keyword evidence="12" id="KW-1185">Reference proteome</keyword>
<feature type="domain" description="CHCH" evidence="10">
    <location>
        <begin position="85"/>
        <end position="118"/>
    </location>
</feature>
<dbReference type="PROSITE" id="PS51808">
    <property type="entry name" value="CHCH"/>
    <property type="match status" value="1"/>
</dbReference>
<keyword evidence="6 9" id="KW-0249">Electron transport</keyword>
<reference evidence="12" key="2">
    <citation type="submission" date="2009-11" db="EMBL/GenBank/DDBJ databases">
        <title>The Genome Sequence of Allomyces macrogynus strain ATCC 38327.</title>
        <authorList>
            <consortium name="The Broad Institute Genome Sequencing Platform"/>
            <person name="Russ C."/>
            <person name="Cuomo C."/>
            <person name="Shea T."/>
            <person name="Young S.K."/>
            <person name="Zeng Q."/>
            <person name="Koehrsen M."/>
            <person name="Haas B."/>
            <person name="Borodovsky M."/>
            <person name="Guigo R."/>
            <person name="Alvarado L."/>
            <person name="Berlin A."/>
            <person name="Borenstein D."/>
            <person name="Chen Z."/>
            <person name="Engels R."/>
            <person name="Freedman E."/>
            <person name="Gellesch M."/>
            <person name="Goldberg J."/>
            <person name="Griggs A."/>
            <person name="Gujja S."/>
            <person name="Heiman D."/>
            <person name="Hepburn T."/>
            <person name="Howarth C."/>
            <person name="Jen D."/>
            <person name="Larson L."/>
            <person name="Lewis B."/>
            <person name="Mehta T."/>
            <person name="Park D."/>
            <person name="Pearson M."/>
            <person name="Roberts A."/>
            <person name="Saif S."/>
            <person name="Shenoy N."/>
            <person name="Sisk P."/>
            <person name="Stolte C."/>
            <person name="Sykes S."/>
            <person name="Walk T."/>
            <person name="White J."/>
            <person name="Yandava C."/>
            <person name="Burger G."/>
            <person name="Gray M.W."/>
            <person name="Holland P.W.H."/>
            <person name="King N."/>
            <person name="Lang F.B.F."/>
            <person name="Roger A.J."/>
            <person name="Ruiz-Trillo I."/>
            <person name="Lander E."/>
            <person name="Nusbaum C."/>
        </authorList>
    </citation>
    <scope>NUCLEOTIDE SEQUENCE [LARGE SCALE GENOMIC DNA]</scope>
    <source>
        <strain evidence="12">ATCC 38327</strain>
    </source>
</reference>
<keyword evidence="3 9" id="KW-0813">Transport</keyword>
<evidence type="ECO:0000256" key="7">
    <source>
        <dbReference type="ARBA" id="ARBA00023128"/>
    </source>
</evidence>
<keyword evidence="9" id="KW-0472">Membrane</keyword>
<dbReference type="PANTHER" id="PTHR13344:SF0">
    <property type="entry name" value="NADH DEHYDROGENASE [UBIQUINONE] 1 ALPHA SUBCOMPLEX SUBUNIT 8"/>
    <property type="match status" value="1"/>
</dbReference>
<dbReference type="PIRSF" id="PIRSF017016">
    <property type="entry name" value="NDUA8"/>
    <property type="match status" value="1"/>
</dbReference>
<comment type="subcellular location">
    <subcellularLocation>
        <location evidence="9">Mitochondrion inner membrane</location>
    </subcellularLocation>
</comment>
<dbReference type="OrthoDB" id="276296at2759"/>
<name>A0A0L0T4V0_ALLM3</name>
<dbReference type="eggNOG" id="KOG3458">
    <property type="taxonomic scope" value="Eukaryota"/>
</dbReference>
<comment type="similarity">
    <text evidence="2 9">Belongs to the complex I NDUFA8 subunit family.</text>
</comment>
<evidence type="ECO:0000256" key="8">
    <source>
        <dbReference type="ARBA" id="ARBA00023157"/>
    </source>
</evidence>
<gene>
    <name evidence="11" type="ORF">AMAG_14115</name>
</gene>
<evidence type="ECO:0000256" key="4">
    <source>
        <dbReference type="ARBA" id="ARBA00022660"/>
    </source>
</evidence>
<reference evidence="11 12" key="1">
    <citation type="submission" date="2009-11" db="EMBL/GenBank/DDBJ databases">
        <title>Annotation of Allomyces macrogynus ATCC 38327.</title>
        <authorList>
            <consortium name="The Broad Institute Genome Sequencing Platform"/>
            <person name="Russ C."/>
            <person name="Cuomo C."/>
            <person name="Burger G."/>
            <person name="Gray M.W."/>
            <person name="Holland P.W.H."/>
            <person name="King N."/>
            <person name="Lang F.B.F."/>
            <person name="Roger A.J."/>
            <person name="Ruiz-Trillo I."/>
            <person name="Young S.K."/>
            <person name="Zeng Q."/>
            <person name="Gargeya S."/>
            <person name="Fitzgerald M."/>
            <person name="Haas B."/>
            <person name="Abouelleil A."/>
            <person name="Alvarado L."/>
            <person name="Arachchi H.M."/>
            <person name="Berlin A."/>
            <person name="Chapman S.B."/>
            <person name="Gearin G."/>
            <person name="Goldberg J."/>
            <person name="Griggs A."/>
            <person name="Gujja S."/>
            <person name="Hansen M."/>
            <person name="Heiman D."/>
            <person name="Howarth C."/>
            <person name="Larimer J."/>
            <person name="Lui A."/>
            <person name="MacDonald P.J.P."/>
            <person name="McCowen C."/>
            <person name="Montmayeur A."/>
            <person name="Murphy C."/>
            <person name="Neiman D."/>
            <person name="Pearson M."/>
            <person name="Priest M."/>
            <person name="Roberts A."/>
            <person name="Saif S."/>
            <person name="Shea T."/>
            <person name="Sisk P."/>
            <person name="Stolte C."/>
            <person name="Sykes S."/>
            <person name="Wortman J."/>
            <person name="Nusbaum C."/>
            <person name="Birren B."/>
        </authorList>
    </citation>
    <scope>NUCLEOTIDE SEQUENCE [LARGE SCALE GENOMIC DNA]</scope>
    <source>
        <strain evidence="11 12">ATCC 38327</strain>
    </source>
</reference>
<evidence type="ECO:0000256" key="5">
    <source>
        <dbReference type="ARBA" id="ARBA00022737"/>
    </source>
</evidence>
<keyword evidence="9" id="KW-0999">Mitochondrion inner membrane</keyword>
<dbReference type="PANTHER" id="PTHR13344">
    <property type="entry name" value="NADH-UBIQUINONE OXIDOREDUCTASE"/>
    <property type="match status" value="1"/>
</dbReference>
<dbReference type="GO" id="GO:0006120">
    <property type="term" value="P:mitochondrial electron transport, NADH to ubiquinone"/>
    <property type="evidence" value="ECO:0007669"/>
    <property type="project" value="InterPro"/>
</dbReference>
<dbReference type="InterPro" id="IPR010625">
    <property type="entry name" value="CHCH"/>
</dbReference>
<dbReference type="OMA" id="KANCGDQ"/>
<evidence type="ECO:0000313" key="11">
    <source>
        <dbReference type="EMBL" id="KNE69554.1"/>
    </source>
</evidence>
<dbReference type="GO" id="GO:0005743">
    <property type="term" value="C:mitochondrial inner membrane"/>
    <property type="evidence" value="ECO:0007669"/>
    <property type="project" value="UniProtKB-SubCell"/>
</dbReference>
<evidence type="ECO:0000259" key="10">
    <source>
        <dbReference type="Pfam" id="PF06747"/>
    </source>
</evidence>
<dbReference type="Proteomes" id="UP000054350">
    <property type="component" value="Unassembled WGS sequence"/>
</dbReference>
<evidence type="ECO:0000256" key="9">
    <source>
        <dbReference type="PIRNR" id="PIRNR017016"/>
    </source>
</evidence>
<evidence type="ECO:0000256" key="3">
    <source>
        <dbReference type="ARBA" id="ARBA00022448"/>
    </source>
</evidence>
<evidence type="ECO:0000256" key="6">
    <source>
        <dbReference type="ARBA" id="ARBA00022982"/>
    </source>
</evidence>
<keyword evidence="7 9" id="KW-0496">Mitochondrion</keyword>
<evidence type="ECO:0000313" key="12">
    <source>
        <dbReference type="Proteomes" id="UP000054350"/>
    </source>
</evidence>
<dbReference type="AlphaFoldDB" id="A0A0L0T4V0"/>
<proteinExistence type="inferred from homology"/>
<accession>A0A0L0T4V0</accession>
<keyword evidence="8" id="KW-1015">Disulfide bond</keyword>
<sequence>MSNPDNTPLFSRGTYTQPGASFPEVGASSAPLTSAAFFIGAFCKEYNEDFMLCKAENADPRHCLKEGRKVTRCTIDLLAKLKANCGDQFKAHWTCLDNKNHELNRCRAEERAFNQCVFDKLGLSKHIPDTPKGEEPIHLKSRPIFDY</sequence>
<dbReference type="STRING" id="578462.A0A0L0T4V0"/>
<keyword evidence="5" id="KW-0677">Repeat</keyword>
<dbReference type="EMBL" id="GG745361">
    <property type="protein sequence ID" value="KNE69554.1"/>
    <property type="molecule type" value="Genomic_DNA"/>
</dbReference>
<evidence type="ECO:0000256" key="1">
    <source>
        <dbReference type="ARBA" id="ARBA00003195"/>
    </source>
</evidence>